<dbReference type="EMBL" id="QASA01000001">
    <property type="protein sequence ID" value="RDC61537.1"/>
    <property type="molecule type" value="Genomic_DNA"/>
</dbReference>
<dbReference type="AlphaFoldDB" id="A0A369QE70"/>
<proteinExistence type="predicted"/>
<dbReference type="Gene3D" id="2.160.10.10">
    <property type="entry name" value="Hexapeptide repeat proteins"/>
    <property type="match status" value="1"/>
</dbReference>
<dbReference type="InterPro" id="IPR011004">
    <property type="entry name" value="Trimer_LpxA-like_sf"/>
</dbReference>
<gene>
    <name evidence="3" type="primary">rfbA</name>
    <name evidence="3" type="ORF">AHMF7616_00116</name>
</gene>
<dbReference type="InterPro" id="IPR023917">
    <property type="entry name" value="Bifunctiontional_GlmU_bac-type"/>
</dbReference>
<evidence type="ECO:0000313" key="4">
    <source>
        <dbReference type="Proteomes" id="UP000253919"/>
    </source>
</evidence>
<comment type="caution">
    <text evidence="3">The sequence shown here is derived from an EMBL/GenBank/DDBJ whole genome shotgun (WGS) entry which is preliminary data.</text>
</comment>
<keyword evidence="4" id="KW-1185">Reference proteome</keyword>
<evidence type="ECO:0000256" key="2">
    <source>
        <dbReference type="ARBA" id="ARBA00023315"/>
    </source>
</evidence>
<dbReference type="InterPro" id="IPR050065">
    <property type="entry name" value="GlmU-like"/>
</dbReference>
<dbReference type="Pfam" id="PF13562">
    <property type="entry name" value="NTP_transf_4"/>
    <property type="match status" value="1"/>
</dbReference>
<dbReference type="SUPFAM" id="SSF51161">
    <property type="entry name" value="Trimeric LpxA-like enzymes"/>
    <property type="match status" value="1"/>
</dbReference>
<dbReference type="OrthoDB" id="9784832at2"/>
<evidence type="ECO:0000256" key="1">
    <source>
        <dbReference type="ARBA" id="ARBA00022679"/>
    </source>
</evidence>
<dbReference type="GO" id="GO:0008879">
    <property type="term" value="F:glucose-1-phosphate thymidylyltransferase activity"/>
    <property type="evidence" value="ECO:0007669"/>
    <property type="project" value="UniProtKB-EC"/>
</dbReference>
<keyword evidence="2" id="KW-0012">Acyltransferase</keyword>
<dbReference type="PANTHER" id="PTHR43584">
    <property type="entry name" value="NUCLEOTIDYL TRANSFERASE"/>
    <property type="match status" value="1"/>
</dbReference>
<keyword evidence="3" id="KW-0548">Nucleotidyltransferase</keyword>
<organism evidence="3 4">
    <name type="scientific">Adhaeribacter pallidiroseus</name>
    <dbReference type="NCBI Taxonomy" id="2072847"/>
    <lineage>
        <taxon>Bacteria</taxon>
        <taxon>Pseudomonadati</taxon>
        <taxon>Bacteroidota</taxon>
        <taxon>Cytophagia</taxon>
        <taxon>Cytophagales</taxon>
        <taxon>Hymenobacteraceae</taxon>
        <taxon>Adhaeribacter</taxon>
    </lineage>
</organism>
<dbReference type="EC" id="2.7.7.24" evidence="3"/>
<reference evidence="3 4" key="1">
    <citation type="submission" date="2018-04" db="EMBL/GenBank/DDBJ databases">
        <title>Adhaeribacter sp. HMF7616 genome sequencing and assembly.</title>
        <authorList>
            <person name="Kang H."/>
            <person name="Kang J."/>
            <person name="Cha I."/>
            <person name="Kim H."/>
            <person name="Joh K."/>
        </authorList>
    </citation>
    <scope>NUCLEOTIDE SEQUENCE [LARGE SCALE GENOMIC DNA]</scope>
    <source>
        <strain evidence="3 4">HMF7616</strain>
    </source>
</reference>
<evidence type="ECO:0000313" key="3">
    <source>
        <dbReference type="EMBL" id="RDC61537.1"/>
    </source>
</evidence>
<name>A0A369QE70_9BACT</name>
<keyword evidence="1 3" id="KW-0808">Transferase</keyword>
<dbReference type="GO" id="GO:0016746">
    <property type="term" value="F:acyltransferase activity"/>
    <property type="evidence" value="ECO:0007669"/>
    <property type="project" value="UniProtKB-KW"/>
</dbReference>
<protein>
    <submittedName>
        <fullName evidence="3">Glucose-1-phosphate thymidylyltransferase</fullName>
        <ecNumber evidence="3">2.7.7.24</ecNumber>
    </submittedName>
</protein>
<accession>A0A369QE70</accession>
<sequence>MNIILFDDKLIRPNLLPLTFTRPVADIRVGILTIAEKWQKFTGQPVSYLTQPYLQKKYLYDPELTANLYVNGAVCPDAELLKTLKKLKPGKALFLNDVLLAYNANEQIFESLAEFYNFSNAIPKTYSGLATVIQEVWEIFTRNGEQIRTDFALITKGRQSCPITDPHTVVYAPESIFLEEGVKLRAVVLNAESGPIYLGKNSEVQEGAVIRGSFALGEGSMLNMGAKMRGDITIGPFCKVGGEISNSVIFGNSNKSHDGFLGNSVLGEWVNLGADTNTSNMKNNYADVKLWNYAKNGMKNTGLQFCGSIMGDHTKCGINTMLNTGTVTGVSANVFGAGYPRNFIPSFTWGGAPGMETYQLPKFFESAARAMERRNRVLDEVEKGILSNVYEQTKGDRPWERKVVLE</sequence>
<dbReference type="Proteomes" id="UP000253919">
    <property type="component" value="Unassembled WGS sequence"/>
</dbReference>
<dbReference type="RefSeq" id="WP_115371117.1">
    <property type="nucleotide sequence ID" value="NZ_QASA01000001.1"/>
</dbReference>
<dbReference type="PANTHER" id="PTHR43584:SF9">
    <property type="entry name" value="TRANSFERASE HEXAPEPTIDE REPEAT CONTAINING PROTEIN"/>
    <property type="match status" value="1"/>
</dbReference>
<dbReference type="NCBIfam" id="TIGR03991">
    <property type="entry name" value="alt_bact_glmU"/>
    <property type="match status" value="1"/>
</dbReference>